<dbReference type="EMBL" id="CM056811">
    <property type="protein sequence ID" value="KAJ8637674.1"/>
    <property type="molecule type" value="Genomic_DNA"/>
</dbReference>
<proteinExistence type="predicted"/>
<organism evidence="1 2">
    <name type="scientific">Persea americana</name>
    <name type="common">Avocado</name>
    <dbReference type="NCBI Taxonomy" id="3435"/>
    <lineage>
        <taxon>Eukaryota</taxon>
        <taxon>Viridiplantae</taxon>
        <taxon>Streptophyta</taxon>
        <taxon>Embryophyta</taxon>
        <taxon>Tracheophyta</taxon>
        <taxon>Spermatophyta</taxon>
        <taxon>Magnoliopsida</taxon>
        <taxon>Magnoliidae</taxon>
        <taxon>Laurales</taxon>
        <taxon>Lauraceae</taxon>
        <taxon>Persea</taxon>
    </lineage>
</organism>
<protein>
    <submittedName>
        <fullName evidence="1">Uncharacterized protein</fullName>
    </submittedName>
</protein>
<gene>
    <name evidence="1" type="ORF">MRB53_011941</name>
</gene>
<evidence type="ECO:0000313" key="1">
    <source>
        <dbReference type="EMBL" id="KAJ8637674.1"/>
    </source>
</evidence>
<keyword evidence="2" id="KW-1185">Reference proteome</keyword>
<dbReference type="Proteomes" id="UP001234297">
    <property type="component" value="Chromosome 3"/>
</dbReference>
<sequence>MAMSAKTPPNPLVTDVHISLSWKPRRPISLNFSPNPPKPQISLKKPQQTSATLNTDPILDPTNLNSRISQLCIQGNVEQALQLLNHSTDEQDPIAIDEDTYISLLRLCQFKRAASEGSHVYAHISSSLSSPARFTKRLGNALLGMLVRFGNMFDAWFVFAKMEERDVFSWNVMVGGYAKAGLFDEALDLYQQMMWVGIKPDVYTFPCVLRTCGGIPDWVTGREVHVHVIRFGFESDIDVVNALITMYAKSGDLYSARKLFDQMPVRDRISWNAMISGYFENGECLEGLKLFMTMRVLSVEPNLMTMTSVITAAELLGDERLGRELHGFMVITGFAVDLAVSNALIHMYVSLLNMEEAEKIFIRMGFRDVVSWTAMMSGYVKNELPTKAVETYEQMELEGVMPDEVAVAGVLSAYTCLGLLDRGIRLHEFVIERGLISHTMVGNMLVDMYMKCGRVVKALEVFKQIAEKNAISWNSMILGFQINDQNFDALKSFRKMPFNLKPNCVAYIAALSACASIGALMCGKEIHAHALRNGLAFEDFIPNALMDMYAKCGRMKYAQTQFNVHENKDVSSWNIMLNGYARQERGDLAVELFDRMQEKGLSPNHITFTALLCACSRSGMVNECWDYFDSMSQRYSISPNLKHYTCMVDLLGRAGWLEEAQEFIEKIPIDPDVGVWGAFLSACRVHQRFDLGEPAAQFIFDRLDLQNRPGYHVLLSRFYGDNERWDRVARVRKMMIKKGLTADPGCSWVEVKGTVHAFLTADESHPQMKEIYSVLNGLYERISAAGFDMPGHSSADVIEASKAEIFCGHTERSAIAFGLINTTPGMPIRVTKNLYMCRNCHHTIKLIAKVVRREITVRDTEQFHHFKDGSCSCGDEWYWGDVLDKII</sequence>
<name>A0ACC2LW62_PERAE</name>
<evidence type="ECO:0000313" key="2">
    <source>
        <dbReference type="Proteomes" id="UP001234297"/>
    </source>
</evidence>
<comment type="caution">
    <text evidence="1">The sequence shown here is derived from an EMBL/GenBank/DDBJ whole genome shotgun (WGS) entry which is preliminary data.</text>
</comment>
<accession>A0ACC2LW62</accession>
<reference evidence="1 2" key="1">
    <citation type="journal article" date="2022" name="Hortic Res">
        <title>A haplotype resolved chromosomal level avocado genome allows analysis of novel avocado genes.</title>
        <authorList>
            <person name="Nath O."/>
            <person name="Fletcher S.J."/>
            <person name="Hayward A."/>
            <person name="Shaw L.M."/>
            <person name="Masouleh A.K."/>
            <person name="Furtado A."/>
            <person name="Henry R.J."/>
            <person name="Mitter N."/>
        </authorList>
    </citation>
    <scope>NUCLEOTIDE SEQUENCE [LARGE SCALE GENOMIC DNA]</scope>
    <source>
        <strain evidence="2">cv. Hass</strain>
    </source>
</reference>